<organism evidence="2">
    <name type="scientific">invertebrate metagenome</name>
    <dbReference type="NCBI Taxonomy" id="1711999"/>
    <lineage>
        <taxon>unclassified sequences</taxon>
        <taxon>metagenomes</taxon>
        <taxon>organismal metagenomes</taxon>
    </lineage>
</organism>
<evidence type="ECO:0000313" key="2">
    <source>
        <dbReference type="EMBL" id="PJE80481.1"/>
    </source>
</evidence>
<keyword evidence="1" id="KW-0472">Membrane</keyword>
<protein>
    <recommendedName>
        <fullName evidence="3">Methyltransferase small domain-containing protein</fullName>
    </recommendedName>
</protein>
<comment type="caution">
    <text evidence="2">The sequence shown here is derived from an EMBL/GenBank/DDBJ whole genome shotgun (WGS) entry which is preliminary data.</text>
</comment>
<evidence type="ECO:0008006" key="3">
    <source>
        <dbReference type="Google" id="ProtNLM"/>
    </source>
</evidence>
<dbReference type="InterPro" id="IPR029063">
    <property type="entry name" value="SAM-dependent_MTases_sf"/>
</dbReference>
<accession>A0A2H9TB60</accession>
<evidence type="ECO:0000256" key="1">
    <source>
        <dbReference type="SAM" id="Phobius"/>
    </source>
</evidence>
<keyword evidence="1" id="KW-0812">Transmembrane</keyword>
<keyword evidence="1" id="KW-1133">Transmembrane helix</keyword>
<proteinExistence type="predicted"/>
<reference evidence="2" key="1">
    <citation type="journal article" date="2017" name="Appl. Environ. Microbiol.">
        <title>Molecular characterization of an Endozoicomonas-like organism causing infection in king scallop Pecten maximus L.</title>
        <authorList>
            <person name="Cano I."/>
            <person name="van Aerle R."/>
            <person name="Ross S."/>
            <person name="Verner-Jeffreys D.W."/>
            <person name="Paley R.K."/>
            <person name="Rimmer G."/>
            <person name="Ryder D."/>
            <person name="Hooper P."/>
            <person name="Stone D."/>
            <person name="Feist S.W."/>
        </authorList>
    </citation>
    <scope>NUCLEOTIDE SEQUENCE</scope>
</reference>
<dbReference type="SUPFAM" id="SSF53335">
    <property type="entry name" value="S-adenosyl-L-methionine-dependent methyltransferases"/>
    <property type="match status" value="1"/>
</dbReference>
<sequence length="222" mass="25415">MAFHCWADPKYGSGYIASKLFLPRTDMSFLFTVTALMLLTVPAVSIVIWSLLMGITPTPSSQPIKKNLKKILPEHITGSIHELGCGWGHLLPLLAKTYPESIIIGYERSYFPFLISKLCTYLLKHQRLTIHQKSFYKSDYSKAGLIVCYLFPTAMKHIVKKIYPELPVGCWLITHTFRLPDISPVTTLYCHDIYHTPIYVYQKQISLQVQRKPQKELPDGRG</sequence>
<dbReference type="EMBL" id="NSIT01000015">
    <property type="protein sequence ID" value="PJE80481.1"/>
    <property type="molecule type" value="Genomic_DNA"/>
</dbReference>
<feature type="transmembrane region" description="Helical" evidence="1">
    <location>
        <begin position="29"/>
        <end position="52"/>
    </location>
</feature>
<name>A0A2H9TB60_9ZZZZ</name>
<dbReference type="AlphaFoldDB" id="A0A2H9TB60"/>
<gene>
    <name evidence="2" type="ORF">CI610_00507</name>
</gene>
<dbReference type="Gene3D" id="3.40.50.150">
    <property type="entry name" value="Vaccinia Virus protein VP39"/>
    <property type="match status" value="1"/>
</dbReference>